<dbReference type="SUPFAM" id="SSF111069">
    <property type="entry name" value="Hypothetical protein yfbM"/>
    <property type="match status" value="1"/>
</dbReference>
<dbReference type="InterPro" id="IPR035944">
    <property type="entry name" value="YfbM-like_sf"/>
</dbReference>
<comment type="caution">
    <text evidence="1">The sequence shown here is derived from an EMBL/GenBank/DDBJ whole genome shotgun (WGS) entry which is preliminary data.</text>
</comment>
<dbReference type="STRING" id="1000565.METUNv1_02187"/>
<dbReference type="AlphaFoldDB" id="F5RD29"/>
<evidence type="ECO:0000313" key="1">
    <source>
        <dbReference type="EMBL" id="EGK71500.1"/>
    </source>
</evidence>
<gene>
    <name evidence="1" type="ORF">METUNv1_02187</name>
</gene>
<evidence type="ECO:0000313" key="2">
    <source>
        <dbReference type="Proteomes" id="UP000005019"/>
    </source>
</evidence>
<reference evidence="1 2" key="1">
    <citation type="journal article" date="2011" name="J. Bacteriol.">
        <title>Genome sequence of Methyloversatilis universalis FAM5T, a methylotrophic representative of the order Rhodocyclales.</title>
        <authorList>
            <person name="Kittichotirat W."/>
            <person name="Good N.M."/>
            <person name="Hall R."/>
            <person name="Bringel F."/>
            <person name="Lajus A."/>
            <person name="Medigue C."/>
            <person name="Smalley N.E."/>
            <person name="Beck D."/>
            <person name="Bumgarner R."/>
            <person name="Vuilleumier S."/>
            <person name="Kalyuzhnaya M.G."/>
        </authorList>
    </citation>
    <scope>NUCLEOTIDE SEQUENCE [LARGE SCALE GENOMIC DNA]</scope>
    <source>
        <strain evidence="2">ATCC BAA-1314 / JCM 13912 / FAM5</strain>
    </source>
</reference>
<dbReference type="InterPro" id="IPR015068">
    <property type="entry name" value="DUF1877"/>
</dbReference>
<dbReference type="Proteomes" id="UP000005019">
    <property type="component" value="Unassembled WGS sequence"/>
</dbReference>
<organism evidence="1 2">
    <name type="scientific">Methyloversatilis universalis (strain ATCC BAA-1314 / DSM 25237 / JCM 13912 / CCUG 52030 / FAM5)</name>
    <dbReference type="NCBI Taxonomy" id="1000565"/>
    <lineage>
        <taxon>Bacteria</taxon>
        <taxon>Pseudomonadati</taxon>
        <taxon>Pseudomonadota</taxon>
        <taxon>Betaproteobacteria</taxon>
        <taxon>Nitrosomonadales</taxon>
        <taxon>Sterolibacteriaceae</taxon>
        <taxon>Methyloversatilis</taxon>
    </lineage>
</organism>
<evidence type="ECO:0008006" key="3">
    <source>
        <dbReference type="Google" id="ProtNLM"/>
    </source>
</evidence>
<dbReference type="OrthoDB" id="5354816at2"/>
<dbReference type="Gene3D" id="3.40.1760.10">
    <property type="entry name" value="YfbM-like super family"/>
    <property type="match status" value="1"/>
</dbReference>
<dbReference type="eggNOG" id="ENOG5032ZS5">
    <property type="taxonomic scope" value="Bacteria"/>
</dbReference>
<proteinExistence type="predicted"/>
<dbReference type="EMBL" id="AFHG01000050">
    <property type="protein sequence ID" value="EGK71500.1"/>
    <property type="molecule type" value="Genomic_DNA"/>
</dbReference>
<accession>F5RD29</accession>
<dbReference type="Pfam" id="PF08974">
    <property type="entry name" value="DUF1877"/>
    <property type="match status" value="1"/>
</dbReference>
<protein>
    <recommendedName>
        <fullName evidence="3">DUF1877 family protein</fullName>
    </recommendedName>
</protein>
<dbReference type="RefSeq" id="WP_008061577.1">
    <property type="nucleotide sequence ID" value="NZ_AFHG01000050.1"/>
</dbReference>
<sequence length="204" mass="21985">MSMILELHTVSDASLARVLADPPLVWKVVSPDDDTLYDAARAEAGGAEAGFFQRLFGWPARARPPAVDFSLAPGEVDTIDLDKAWHGIHFMLTGTAWEGAPPLNFLLHGGTEIGEVEVGYGPARGMTAAEVKAVAGALAGIDEAFMRARFDPAQMMQLDIYPGIWDRDPAEDDSLGYCLEYFSELKAFVTRAAERGAGLVITLT</sequence>
<keyword evidence="2" id="KW-1185">Reference proteome</keyword>
<name>F5RD29_METUF</name>